<reference evidence="1" key="1">
    <citation type="submission" date="2021-12" db="EMBL/GenBank/DDBJ databases">
        <title>Prjna785345.</title>
        <authorList>
            <person name="Rujirawat T."/>
            <person name="Krajaejun T."/>
        </authorList>
    </citation>
    <scope>NUCLEOTIDE SEQUENCE</scope>
    <source>
        <strain evidence="1">Pi057C3</strain>
    </source>
</reference>
<dbReference type="EMBL" id="JAKCXM010000701">
    <property type="protein sequence ID" value="KAJ0392170.1"/>
    <property type="molecule type" value="Genomic_DNA"/>
</dbReference>
<evidence type="ECO:0000313" key="2">
    <source>
        <dbReference type="Proteomes" id="UP001209570"/>
    </source>
</evidence>
<keyword evidence="2" id="KW-1185">Reference proteome</keyword>
<dbReference type="Proteomes" id="UP001209570">
    <property type="component" value="Unassembled WGS sequence"/>
</dbReference>
<sequence>MMARAYKLQHPGSCSGMFWRQDPRPNAVKGKQVGGAEWPRNGSILIGEEHDVGGVKYLEVASWKQAGGSSFIEGCQGLWMLFDQGGLLLHPTTI</sequence>
<organism evidence="1 2">
    <name type="scientific">Pythium insidiosum</name>
    <name type="common">Pythiosis disease agent</name>
    <dbReference type="NCBI Taxonomy" id="114742"/>
    <lineage>
        <taxon>Eukaryota</taxon>
        <taxon>Sar</taxon>
        <taxon>Stramenopiles</taxon>
        <taxon>Oomycota</taxon>
        <taxon>Peronosporomycetes</taxon>
        <taxon>Pythiales</taxon>
        <taxon>Pythiaceae</taxon>
        <taxon>Pythium</taxon>
    </lineage>
</organism>
<evidence type="ECO:0000313" key="1">
    <source>
        <dbReference type="EMBL" id="KAJ0392170.1"/>
    </source>
</evidence>
<comment type="caution">
    <text evidence="1">The sequence shown here is derived from an EMBL/GenBank/DDBJ whole genome shotgun (WGS) entry which is preliminary data.</text>
</comment>
<protein>
    <submittedName>
        <fullName evidence="1">Uncharacterized protein</fullName>
    </submittedName>
</protein>
<dbReference type="AlphaFoldDB" id="A0AAD5LSH9"/>
<gene>
    <name evidence="1" type="ORF">P43SY_001673</name>
</gene>
<proteinExistence type="predicted"/>
<name>A0AAD5LSH9_PYTIN</name>
<accession>A0AAD5LSH9</accession>